<dbReference type="NCBIfam" id="NF041059">
    <property type="entry name" value="DpdA"/>
    <property type="match status" value="1"/>
</dbReference>
<dbReference type="Gene3D" id="3.20.20.105">
    <property type="entry name" value="Queuine tRNA-ribosyltransferase-like"/>
    <property type="match status" value="1"/>
</dbReference>
<evidence type="ECO:0000313" key="1">
    <source>
        <dbReference type="EMBL" id="SOD63566.1"/>
    </source>
</evidence>
<organism evidence="1 2">
    <name type="scientific">Streptomyces zhaozhouensis</name>
    <dbReference type="NCBI Taxonomy" id="1300267"/>
    <lineage>
        <taxon>Bacteria</taxon>
        <taxon>Bacillati</taxon>
        <taxon>Actinomycetota</taxon>
        <taxon>Actinomycetes</taxon>
        <taxon>Kitasatosporales</taxon>
        <taxon>Streptomycetaceae</taxon>
        <taxon>Streptomyces</taxon>
    </lineage>
</organism>
<dbReference type="SUPFAM" id="SSF51713">
    <property type="entry name" value="tRNA-guanine transglycosylase"/>
    <property type="match status" value="1"/>
</dbReference>
<accession>A0A286DY56</accession>
<dbReference type="InterPro" id="IPR036511">
    <property type="entry name" value="TGT-like_sf"/>
</dbReference>
<dbReference type="GO" id="GO:0006400">
    <property type="term" value="P:tRNA modification"/>
    <property type="evidence" value="ECO:0007669"/>
    <property type="project" value="InterPro"/>
</dbReference>
<sequence length="417" mass="47631">MRFYFPDSQDQVSPSYDFLNDEYSPFRVRQRDDFYAHQAVKPAPYDGILVSKAIVDGSVKGAGKYSAPQRERLYRLGVRNFFRLPKTMSSLGDCGAFNYINEERPPYTVDQVLDFYVGCKFNSGISIDHVIFGYEPELTEEDANPAWVKRREISLELAEEFIAAVRSRNSKILEEDDKLEPVGAAQGWSPDSYADSVARLQEMGYKRIALGGMVPLKTPEIVACLKSIAQVRAEGVDFHLLGITRVDSMEEFAKFHVESFDSTSAFRQAFMDERNNYHTADKAYTAIRVPQVDGNPALKRLILAGVVSQSEAIKAERECLQLLRDYDKDLVDSSEVLDALRRYQVLLGDAKKLKQLDNQLKRYGATLADRPWKHCTCDLCREHKIEMVIFRGSERNKRRGFHNMTVLEAKMRKLPFT</sequence>
<dbReference type="EMBL" id="OCNE01000011">
    <property type="protein sequence ID" value="SOD63566.1"/>
    <property type="molecule type" value="Genomic_DNA"/>
</dbReference>
<reference evidence="1 2" key="1">
    <citation type="submission" date="2017-09" db="EMBL/GenBank/DDBJ databases">
        <authorList>
            <person name="Ehlers B."/>
            <person name="Leendertz F.H."/>
        </authorList>
    </citation>
    <scope>NUCLEOTIDE SEQUENCE [LARGE SCALE GENOMIC DNA]</scope>
    <source>
        <strain evidence="1 2">CGMCC 4.7095</strain>
    </source>
</reference>
<evidence type="ECO:0000313" key="2">
    <source>
        <dbReference type="Proteomes" id="UP000219072"/>
    </source>
</evidence>
<keyword evidence="2" id="KW-1185">Reference proteome</keyword>
<dbReference type="InterPro" id="IPR053537">
    <property type="entry name" value="DNA-guanine_TGase"/>
</dbReference>
<name>A0A286DY56_9ACTN</name>
<proteinExistence type="predicted"/>
<dbReference type="RefSeq" id="WP_097232029.1">
    <property type="nucleotide sequence ID" value="NZ_OCNE01000011.1"/>
</dbReference>
<dbReference type="Proteomes" id="UP000219072">
    <property type="component" value="Unassembled WGS sequence"/>
</dbReference>
<protein>
    <recommendedName>
        <fullName evidence="3">Queuine/other tRNA-ribosyltransferase</fullName>
    </recommendedName>
</protein>
<dbReference type="AlphaFoldDB" id="A0A286DY56"/>
<evidence type="ECO:0008006" key="3">
    <source>
        <dbReference type="Google" id="ProtNLM"/>
    </source>
</evidence>
<dbReference type="OrthoDB" id="233198at2"/>
<gene>
    <name evidence="1" type="ORF">SAMN06297387_111115</name>
</gene>